<keyword evidence="6" id="KW-0677">Repeat</keyword>
<dbReference type="AlphaFoldDB" id="A0A3Q0JEP1"/>
<evidence type="ECO:0000256" key="6">
    <source>
        <dbReference type="ARBA" id="ARBA00022737"/>
    </source>
</evidence>
<evidence type="ECO:0000256" key="7">
    <source>
        <dbReference type="ARBA" id="ARBA00022803"/>
    </source>
</evidence>
<keyword evidence="10" id="KW-0687">Ribonucleoprotein</keyword>
<feature type="non-terminal residue" evidence="12">
    <location>
        <position position="412"/>
    </location>
</feature>
<dbReference type="Gene3D" id="1.25.40.10">
    <property type="entry name" value="Tetratricopeptide repeat domain"/>
    <property type="match status" value="2"/>
</dbReference>
<accession>A0A3Q0JEP1</accession>
<dbReference type="PANTHER" id="PTHR14094">
    <property type="entry name" value="SIGNAL RECOGNITION PARTICLE 72"/>
    <property type="match status" value="1"/>
</dbReference>
<organism evidence="11 12">
    <name type="scientific">Diaphorina citri</name>
    <name type="common">Asian citrus psyllid</name>
    <dbReference type="NCBI Taxonomy" id="121845"/>
    <lineage>
        <taxon>Eukaryota</taxon>
        <taxon>Metazoa</taxon>
        <taxon>Ecdysozoa</taxon>
        <taxon>Arthropoda</taxon>
        <taxon>Hexapoda</taxon>
        <taxon>Insecta</taxon>
        <taxon>Pterygota</taxon>
        <taxon>Neoptera</taxon>
        <taxon>Paraneoptera</taxon>
        <taxon>Hemiptera</taxon>
        <taxon>Sternorrhyncha</taxon>
        <taxon>Psylloidea</taxon>
        <taxon>Psyllidae</taxon>
        <taxon>Diaphorininae</taxon>
        <taxon>Diaphorina</taxon>
    </lineage>
</organism>
<dbReference type="PaxDb" id="121845-A0A3Q0JEP1"/>
<dbReference type="GO" id="GO:0006614">
    <property type="term" value="P:SRP-dependent cotranslational protein targeting to membrane"/>
    <property type="evidence" value="ECO:0007669"/>
    <property type="project" value="InterPro"/>
</dbReference>
<comment type="subcellular location">
    <subcellularLocation>
        <location evidence="2">Cytoplasm</location>
    </subcellularLocation>
    <subcellularLocation>
        <location evidence="1">Endoplasmic reticulum</location>
    </subcellularLocation>
</comment>
<evidence type="ECO:0000256" key="8">
    <source>
        <dbReference type="ARBA" id="ARBA00022824"/>
    </source>
</evidence>
<dbReference type="GO" id="GO:0043022">
    <property type="term" value="F:ribosome binding"/>
    <property type="evidence" value="ECO:0007669"/>
    <property type="project" value="TreeGrafter"/>
</dbReference>
<proteinExistence type="inferred from homology"/>
<evidence type="ECO:0000256" key="3">
    <source>
        <dbReference type="ARBA" id="ARBA00007676"/>
    </source>
</evidence>
<dbReference type="KEGG" id="dci:103519736"/>
<evidence type="ECO:0000256" key="2">
    <source>
        <dbReference type="ARBA" id="ARBA00004496"/>
    </source>
</evidence>
<dbReference type="GO" id="GO:0005786">
    <property type="term" value="C:signal recognition particle, endoplasmic reticulum targeting"/>
    <property type="evidence" value="ECO:0007669"/>
    <property type="project" value="UniProtKB-KW"/>
</dbReference>
<dbReference type="SUPFAM" id="SSF48452">
    <property type="entry name" value="TPR-like"/>
    <property type="match status" value="2"/>
</dbReference>
<dbReference type="RefSeq" id="XP_026686926.1">
    <property type="nucleotide sequence ID" value="XM_026831125.1"/>
</dbReference>
<evidence type="ECO:0000256" key="1">
    <source>
        <dbReference type="ARBA" id="ARBA00004240"/>
    </source>
</evidence>
<dbReference type="Proteomes" id="UP000079169">
    <property type="component" value="Unplaced"/>
</dbReference>
<evidence type="ECO:0000256" key="10">
    <source>
        <dbReference type="ARBA" id="ARBA00023274"/>
    </source>
</evidence>
<evidence type="ECO:0000313" key="11">
    <source>
        <dbReference type="Proteomes" id="UP000079169"/>
    </source>
</evidence>
<dbReference type="STRING" id="121845.A0A3Q0JEP1"/>
<name>A0A3Q0JEP1_DIACI</name>
<evidence type="ECO:0000256" key="5">
    <source>
        <dbReference type="ARBA" id="ARBA00022490"/>
    </source>
</evidence>
<dbReference type="GO" id="GO:0005783">
    <property type="term" value="C:endoplasmic reticulum"/>
    <property type="evidence" value="ECO:0007669"/>
    <property type="project" value="UniProtKB-SubCell"/>
</dbReference>
<dbReference type="Pfam" id="PF17004">
    <property type="entry name" value="SRP_TPR_like"/>
    <property type="match status" value="1"/>
</dbReference>
<reference evidence="12" key="1">
    <citation type="submission" date="2025-08" db="UniProtKB">
        <authorList>
            <consortium name="RefSeq"/>
        </authorList>
    </citation>
    <scope>IDENTIFICATION</scope>
</reference>
<keyword evidence="9" id="KW-0733">Signal recognition particle</keyword>
<evidence type="ECO:0000256" key="9">
    <source>
        <dbReference type="ARBA" id="ARBA00023135"/>
    </source>
</evidence>
<keyword evidence="5" id="KW-0963">Cytoplasm</keyword>
<dbReference type="InterPro" id="IPR026270">
    <property type="entry name" value="SRP72"/>
</dbReference>
<evidence type="ECO:0000256" key="4">
    <source>
        <dbReference type="ARBA" id="ARBA00018350"/>
    </source>
</evidence>
<dbReference type="GeneID" id="103519736"/>
<dbReference type="InterPro" id="IPR031545">
    <property type="entry name" value="SRP72_TPR-like"/>
</dbReference>
<dbReference type="InterPro" id="IPR011990">
    <property type="entry name" value="TPR-like_helical_dom_sf"/>
</dbReference>
<gene>
    <name evidence="12" type="primary">LOC103519736</name>
</gene>
<evidence type="ECO:0000313" key="12">
    <source>
        <dbReference type="RefSeq" id="XP_026686926.1"/>
    </source>
</evidence>
<keyword evidence="8" id="KW-0256">Endoplasmic reticulum</keyword>
<dbReference type="PANTHER" id="PTHR14094:SF9">
    <property type="entry name" value="SIGNAL RECOGNITION PARTICLE SUBUNIT SRP72"/>
    <property type="match status" value="1"/>
</dbReference>
<dbReference type="GO" id="GO:0008312">
    <property type="term" value="F:7S RNA binding"/>
    <property type="evidence" value="ECO:0007669"/>
    <property type="project" value="TreeGrafter"/>
</dbReference>
<keyword evidence="11" id="KW-1185">Reference proteome</keyword>
<sequence>MKNTLLDELEHKLNSRQKKIVLMNNCLLALYTNQNVLCAQYCDKLLAKHPDAAETVALIKAVSLSKDNKMTEAVRTLEEYSKKYPAKQLYIRLAASLRENEKVLHSYPEEEKALQCKIVCLLQLNKFDEALQTFNKYSEISDNLYFEKAYCHYRLNNISKALETINESEDNSLRMKELKAQVLYRLENYEECFRVYKDVMKNTHDEYEDERETNLAAVIRHRGTGPIKQNIYTAILKEKPQDIALLAVANNNMAVINRDQNLFDSKKKMKNTLLDELEHKLNSRQKKIVLMNNCLLALYTNQNVLCAQYCDKLLAKHPDAAETVALIKAVSLSKGWTTESSGESTVAAKSLEELLKVQPDDKKTLAQLVIAYAQFDAKKALALSKKLPQLDPVTDVDVLESSNWVMGAKVIV</sequence>
<dbReference type="FunFam" id="1.25.40.10:FF:000062">
    <property type="entry name" value="Signal recognition particle subunit SRP72"/>
    <property type="match status" value="1"/>
</dbReference>
<comment type="similarity">
    <text evidence="3">Belongs to the SRP72 family.</text>
</comment>
<keyword evidence="7" id="KW-0802">TPR repeat</keyword>
<protein>
    <recommendedName>
        <fullName evidence="4">Signal recognition particle subunit SRP72</fullName>
    </recommendedName>
</protein>